<evidence type="ECO:0000259" key="4">
    <source>
        <dbReference type="PROSITE" id="PS50110"/>
    </source>
</evidence>
<dbReference type="PROSITE" id="PS50887">
    <property type="entry name" value="GGDEF"/>
    <property type="match status" value="1"/>
</dbReference>
<evidence type="ECO:0000313" key="6">
    <source>
        <dbReference type="EMBL" id="MDO6544269.1"/>
    </source>
</evidence>
<feature type="domain" description="GGDEF" evidence="5">
    <location>
        <begin position="279"/>
        <end position="410"/>
    </location>
</feature>
<name>A0AAW7Y7E8_9GAMM</name>
<dbReference type="PANTHER" id="PTHR45138">
    <property type="entry name" value="REGULATORY COMPONENTS OF SENSORY TRANSDUCTION SYSTEM"/>
    <property type="match status" value="1"/>
</dbReference>
<feature type="domain" description="Response regulatory" evidence="4">
    <location>
        <begin position="125"/>
        <end position="242"/>
    </location>
</feature>
<dbReference type="Proteomes" id="UP001170624">
    <property type="component" value="Unassembled WGS sequence"/>
</dbReference>
<dbReference type="InterPro" id="IPR050469">
    <property type="entry name" value="Diguanylate_Cyclase"/>
</dbReference>
<keyword evidence="6" id="KW-0548">Nucleotidyltransferase</keyword>
<dbReference type="Gene3D" id="3.30.70.270">
    <property type="match status" value="1"/>
</dbReference>
<keyword evidence="6" id="KW-0808">Transferase</keyword>
<dbReference type="GO" id="GO:0000160">
    <property type="term" value="P:phosphorelay signal transduction system"/>
    <property type="evidence" value="ECO:0007669"/>
    <property type="project" value="InterPro"/>
</dbReference>
<dbReference type="SMART" id="SM00448">
    <property type="entry name" value="REC"/>
    <property type="match status" value="2"/>
</dbReference>
<feature type="modified residue" description="4-aspartylphosphate" evidence="3">
    <location>
        <position position="54"/>
    </location>
</feature>
<accession>A0AAW7Y7E8</accession>
<dbReference type="Pfam" id="PF00990">
    <property type="entry name" value="GGDEF"/>
    <property type="match status" value="1"/>
</dbReference>
<dbReference type="EMBL" id="JAUOPU010000022">
    <property type="protein sequence ID" value="MDO6544269.1"/>
    <property type="molecule type" value="Genomic_DNA"/>
</dbReference>
<feature type="domain" description="Response regulatory" evidence="4">
    <location>
        <begin position="4"/>
        <end position="117"/>
    </location>
</feature>
<dbReference type="GO" id="GO:1902201">
    <property type="term" value="P:negative regulation of bacterial-type flagellum-dependent cell motility"/>
    <property type="evidence" value="ECO:0007669"/>
    <property type="project" value="TreeGrafter"/>
</dbReference>
<dbReference type="RefSeq" id="WP_062687956.1">
    <property type="nucleotide sequence ID" value="NZ_JAUOPU010000022.1"/>
</dbReference>
<dbReference type="AlphaFoldDB" id="A0AAW7Y7E8"/>
<feature type="modified residue" description="4-aspartylphosphate" evidence="3">
    <location>
        <position position="175"/>
    </location>
</feature>
<dbReference type="SMART" id="SM00267">
    <property type="entry name" value="GGDEF"/>
    <property type="match status" value="1"/>
</dbReference>
<dbReference type="GO" id="GO:0052621">
    <property type="term" value="F:diguanylate cyclase activity"/>
    <property type="evidence" value="ECO:0007669"/>
    <property type="project" value="UniProtKB-EC"/>
</dbReference>
<evidence type="ECO:0000256" key="2">
    <source>
        <dbReference type="ARBA" id="ARBA00034247"/>
    </source>
</evidence>
<dbReference type="InterPro" id="IPR001789">
    <property type="entry name" value="Sig_transdc_resp-reg_receiver"/>
</dbReference>
<dbReference type="Pfam" id="PF00072">
    <property type="entry name" value="Response_reg"/>
    <property type="match status" value="2"/>
</dbReference>
<dbReference type="InterPro" id="IPR011006">
    <property type="entry name" value="CheY-like_superfamily"/>
</dbReference>
<dbReference type="SUPFAM" id="SSF55073">
    <property type="entry name" value="Nucleotide cyclase"/>
    <property type="match status" value="1"/>
</dbReference>
<evidence type="ECO:0000313" key="7">
    <source>
        <dbReference type="Proteomes" id="UP001170624"/>
    </source>
</evidence>
<dbReference type="InterPro" id="IPR000160">
    <property type="entry name" value="GGDEF_dom"/>
</dbReference>
<dbReference type="EC" id="2.7.7.65" evidence="1"/>
<dbReference type="GO" id="GO:0043709">
    <property type="term" value="P:cell adhesion involved in single-species biofilm formation"/>
    <property type="evidence" value="ECO:0007669"/>
    <property type="project" value="TreeGrafter"/>
</dbReference>
<dbReference type="CDD" id="cd01949">
    <property type="entry name" value="GGDEF"/>
    <property type="match status" value="1"/>
</dbReference>
<dbReference type="GO" id="GO:0005886">
    <property type="term" value="C:plasma membrane"/>
    <property type="evidence" value="ECO:0007669"/>
    <property type="project" value="TreeGrafter"/>
</dbReference>
<comment type="caution">
    <text evidence="6">The sequence shown here is derived from an EMBL/GenBank/DDBJ whole genome shotgun (WGS) entry which is preliminary data.</text>
</comment>
<proteinExistence type="predicted"/>
<evidence type="ECO:0000259" key="5">
    <source>
        <dbReference type="PROSITE" id="PS50887"/>
    </source>
</evidence>
<dbReference type="NCBIfam" id="TIGR00254">
    <property type="entry name" value="GGDEF"/>
    <property type="match status" value="1"/>
</dbReference>
<dbReference type="InterPro" id="IPR043128">
    <property type="entry name" value="Rev_trsase/Diguanyl_cyclase"/>
</dbReference>
<sequence length="411" mass="46325">MCNRILVVEDSKTFRNFLQLQLQQGGFIPIFAATIAEAQCLIAQDNDFLCAVLDYCLPDGQDGEIIDIVLGHEIKSVVLTAQFSNAIREKVLAKGVLDYLLKDSAESVSYLVPLLQRIQANDQHKVLVVDDSTVVRNYLVNLLERQNLTVIEAENGREALVQLTQHPDVTLIITDNDMPEKDGITLTRDVRKIRSRNQIAILGLSASSDDSMTAQFLKAGANDFLYKPFNQEEFNCRLHHILNMKDTADKLYRMANQDALTGLWNRRYFFDQQCKPHCHQPNIAMMDIDFFKKVNDTYGHDGGDTVLVHISQLLQKHFKDAVVARFGGEEFCIQLCGSFDSFHQRLEILRQDIEAQKIAYNDSQIQVTMSVGAVSANGDCFDIDGLLSIADKRLYCAKENGRNQVVSTALQ</sequence>
<dbReference type="InterPro" id="IPR029787">
    <property type="entry name" value="Nucleotide_cyclase"/>
</dbReference>
<gene>
    <name evidence="6" type="ORF">Q4568_17145</name>
</gene>
<keyword evidence="3" id="KW-0597">Phosphoprotein</keyword>
<protein>
    <recommendedName>
        <fullName evidence="1">diguanylate cyclase</fullName>
        <ecNumber evidence="1">2.7.7.65</ecNumber>
    </recommendedName>
</protein>
<organism evidence="6 7">
    <name type="scientific">Photobacterium sanguinicancri</name>
    <dbReference type="NCBI Taxonomy" id="875932"/>
    <lineage>
        <taxon>Bacteria</taxon>
        <taxon>Pseudomonadati</taxon>
        <taxon>Pseudomonadota</taxon>
        <taxon>Gammaproteobacteria</taxon>
        <taxon>Vibrionales</taxon>
        <taxon>Vibrionaceae</taxon>
        <taxon>Photobacterium</taxon>
    </lineage>
</organism>
<evidence type="ECO:0000256" key="1">
    <source>
        <dbReference type="ARBA" id="ARBA00012528"/>
    </source>
</evidence>
<dbReference type="SUPFAM" id="SSF52172">
    <property type="entry name" value="CheY-like"/>
    <property type="match status" value="2"/>
</dbReference>
<comment type="catalytic activity">
    <reaction evidence="2">
        <text>2 GTP = 3',3'-c-di-GMP + 2 diphosphate</text>
        <dbReference type="Rhea" id="RHEA:24898"/>
        <dbReference type="ChEBI" id="CHEBI:33019"/>
        <dbReference type="ChEBI" id="CHEBI:37565"/>
        <dbReference type="ChEBI" id="CHEBI:58805"/>
        <dbReference type="EC" id="2.7.7.65"/>
    </reaction>
</comment>
<evidence type="ECO:0000256" key="3">
    <source>
        <dbReference type="PROSITE-ProRule" id="PRU00169"/>
    </source>
</evidence>
<dbReference type="PROSITE" id="PS50110">
    <property type="entry name" value="RESPONSE_REGULATORY"/>
    <property type="match status" value="2"/>
</dbReference>
<reference evidence="6" key="1">
    <citation type="submission" date="2023-07" db="EMBL/GenBank/DDBJ databases">
        <title>Genome content predicts the carbon catabolic preferences of heterotrophic bacteria.</title>
        <authorList>
            <person name="Gralka M."/>
        </authorList>
    </citation>
    <scope>NUCLEOTIDE SEQUENCE</scope>
    <source>
        <strain evidence="6">G2M05</strain>
    </source>
</reference>
<dbReference type="PANTHER" id="PTHR45138:SF9">
    <property type="entry name" value="DIGUANYLATE CYCLASE DGCM-RELATED"/>
    <property type="match status" value="1"/>
</dbReference>
<dbReference type="Gene3D" id="3.40.50.2300">
    <property type="match status" value="2"/>
</dbReference>